<comment type="caution">
    <text evidence="4">The sequence shown here is derived from an EMBL/GenBank/DDBJ whole genome shotgun (WGS) entry which is preliminary data.</text>
</comment>
<dbReference type="PANTHER" id="PTHR36519">
    <property type="entry name" value="FIP (FUNGUS-INDUCED PROTEIN) RELATED-RELATED"/>
    <property type="match status" value="1"/>
</dbReference>
<accession>S9PKF0</accession>
<feature type="compositionally biased region" description="Low complexity" evidence="1">
    <location>
        <begin position="118"/>
        <end position="132"/>
    </location>
</feature>
<dbReference type="InterPro" id="IPR055531">
    <property type="entry name" value="DUF7107"/>
</dbReference>
<organism evidence="4 5">
    <name type="scientific">Cystobacter fuscus (strain ATCC 25194 / DSM 2262 / NBRC 100088 / M29)</name>
    <dbReference type="NCBI Taxonomy" id="1242864"/>
    <lineage>
        <taxon>Bacteria</taxon>
        <taxon>Pseudomonadati</taxon>
        <taxon>Myxococcota</taxon>
        <taxon>Myxococcia</taxon>
        <taxon>Myxococcales</taxon>
        <taxon>Cystobacterineae</taxon>
        <taxon>Archangiaceae</taxon>
        <taxon>Cystobacter</taxon>
    </lineage>
</organism>
<evidence type="ECO:0000313" key="4">
    <source>
        <dbReference type="EMBL" id="EPX62932.1"/>
    </source>
</evidence>
<keyword evidence="2" id="KW-1133">Transmembrane helix</keyword>
<dbReference type="EMBL" id="ANAH02000006">
    <property type="protein sequence ID" value="EPX62932.1"/>
    <property type="molecule type" value="Genomic_DNA"/>
</dbReference>
<evidence type="ECO:0000256" key="2">
    <source>
        <dbReference type="SAM" id="Phobius"/>
    </source>
</evidence>
<feature type="region of interest" description="Disordered" evidence="1">
    <location>
        <begin position="117"/>
        <end position="152"/>
    </location>
</feature>
<keyword evidence="2" id="KW-0472">Membrane</keyword>
<dbReference type="AlphaFoldDB" id="S9PKF0"/>
<dbReference type="Pfam" id="PF23416">
    <property type="entry name" value="DUF7107"/>
    <property type="match status" value="1"/>
</dbReference>
<keyword evidence="2" id="KW-0812">Transmembrane</keyword>
<name>S9PKF0_CYSF2</name>
<feature type="domain" description="DUF7107" evidence="3">
    <location>
        <begin position="44"/>
        <end position="89"/>
    </location>
</feature>
<dbReference type="eggNOG" id="COG2885">
    <property type="taxonomic scope" value="Bacteria"/>
</dbReference>
<keyword evidence="5" id="KW-1185">Reference proteome</keyword>
<dbReference type="PANTHER" id="PTHR36519:SF9">
    <property type="entry name" value="EB DOMAIN-CONTAINING PROTEIN-RELATED"/>
    <property type="match status" value="1"/>
</dbReference>
<evidence type="ECO:0000313" key="5">
    <source>
        <dbReference type="Proteomes" id="UP000011682"/>
    </source>
</evidence>
<proteinExistence type="predicted"/>
<dbReference type="OrthoDB" id="5485835at2"/>
<evidence type="ECO:0000256" key="1">
    <source>
        <dbReference type="SAM" id="MobiDB-lite"/>
    </source>
</evidence>
<reference evidence="4" key="1">
    <citation type="submission" date="2013-05" db="EMBL/GenBank/DDBJ databases">
        <title>Genome assembly of Cystobacter fuscus DSM 2262.</title>
        <authorList>
            <person name="Sharma G."/>
            <person name="Khatri I."/>
            <person name="Kaur C."/>
            <person name="Mayilraj S."/>
            <person name="Subramanian S."/>
        </authorList>
    </citation>
    <scope>NUCLEOTIDE SEQUENCE [LARGE SCALE GENOMIC DNA]</scope>
    <source>
        <strain evidence="4">DSM 2262</strain>
    </source>
</reference>
<feature type="transmembrane region" description="Helical" evidence="2">
    <location>
        <begin position="12"/>
        <end position="29"/>
    </location>
</feature>
<dbReference type="RefSeq" id="WP_002626982.1">
    <property type="nucleotide sequence ID" value="NZ_ANAH02000006.1"/>
</dbReference>
<dbReference type="Proteomes" id="UP000011682">
    <property type="component" value="Unassembled WGS sequence"/>
</dbReference>
<gene>
    <name evidence="4" type="ORF">D187_006342</name>
</gene>
<sequence length="277" mass="28177">MSIVPSQKVSLLPPMLALIVGFFAGCVFVHDDYDGYDRPGQSACDDNSDCRSNQYCMRGQCEDLGAQAETCRSAGDCTRGDTCVNGVCNQSCSRNADCPNGGYCDGYYCQVTSRPDAGTRPTDGGTRPTDGGLPPVDGGSGCPRPPTDGGTGTPIDAGSAVCVRNADCPSGNYCINNACVRGCSVDSDCGAAQQCSAGLCRPRAEPSCTSASQCASGSDCVDGSCRVPCTSTTACATGSVCKVGYCQPSDSPGSGAECSVNCDCPSGERCVEGTCQL</sequence>
<protein>
    <recommendedName>
        <fullName evidence="3">DUF7107 domain-containing protein</fullName>
    </recommendedName>
</protein>
<evidence type="ECO:0000259" key="3">
    <source>
        <dbReference type="Pfam" id="PF23416"/>
    </source>
</evidence>